<dbReference type="AlphaFoldDB" id="A0A8J2LNG9"/>
<evidence type="ECO:0000313" key="1">
    <source>
        <dbReference type="EMBL" id="CAG7826339.1"/>
    </source>
</evidence>
<keyword evidence="2" id="KW-1185">Reference proteome</keyword>
<sequence length="68" mass="7591">MIGKKFYIALNGARCSHPWTWSTERSAHALSLAPCITTLKEETQKSYRTFEADVRSSSGWVAVGVKET</sequence>
<gene>
    <name evidence="1" type="ORF">AFUS01_LOCUS36395</name>
</gene>
<comment type="caution">
    <text evidence="1">The sequence shown here is derived from an EMBL/GenBank/DDBJ whole genome shotgun (WGS) entry which is preliminary data.</text>
</comment>
<evidence type="ECO:0000313" key="2">
    <source>
        <dbReference type="Proteomes" id="UP000708208"/>
    </source>
</evidence>
<protein>
    <submittedName>
        <fullName evidence="1">Uncharacterized protein</fullName>
    </submittedName>
</protein>
<dbReference type="EMBL" id="CAJVCH010539434">
    <property type="protein sequence ID" value="CAG7826339.1"/>
    <property type="molecule type" value="Genomic_DNA"/>
</dbReference>
<accession>A0A8J2LNG9</accession>
<name>A0A8J2LNG9_9HEXA</name>
<reference evidence="1" key="1">
    <citation type="submission" date="2021-06" db="EMBL/GenBank/DDBJ databases">
        <authorList>
            <person name="Hodson N. C."/>
            <person name="Mongue J. A."/>
            <person name="Jaron S. K."/>
        </authorList>
    </citation>
    <scope>NUCLEOTIDE SEQUENCE</scope>
</reference>
<feature type="non-terminal residue" evidence="1">
    <location>
        <position position="68"/>
    </location>
</feature>
<proteinExistence type="predicted"/>
<dbReference type="Proteomes" id="UP000708208">
    <property type="component" value="Unassembled WGS sequence"/>
</dbReference>
<organism evidence="1 2">
    <name type="scientific">Allacma fusca</name>
    <dbReference type="NCBI Taxonomy" id="39272"/>
    <lineage>
        <taxon>Eukaryota</taxon>
        <taxon>Metazoa</taxon>
        <taxon>Ecdysozoa</taxon>
        <taxon>Arthropoda</taxon>
        <taxon>Hexapoda</taxon>
        <taxon>Collembola</taxon>
        <taxon>Symphypleona</taxon>
        <taxon>Sminthuridae</taxon>
        <taxon>Allacma</taxon>
    </lineage>
</organism>